<dbReference type="InterPro" id="IPR036291">
    <property type="entry name" value="NAD(P)-bd_dom_sf"/>
</dbReference>
<keyword evidence="5" id="KW-1185">Reference proteome</keyword>
<evidence type="ECO:0000313" key="5">
    <source>
        <dbReference type="Proteomes" id="UP000474296"/>
    </source>
</evidence>
<dbReference type="Proteomes" id="UP000474296">
    <property type="component" value="Unassembled WGS sequence"/>
</dbReference>
<dbReference type="PANTHER" id="PTHR11092:SF0">
    <property type="entry name" value="EPIMERASE FAMILY PROTEIN SDR39U1"/>
    <property type="match status" value="1"/>
</dbReference>
<organism evidence="4 5">
    <name type="scientific">Spongiivirga citrea</name>
    <dbReference type="NCBI Taxonomy" id="1481457"/>
    <lineage>
        <taxon>Bacteria</taxon>
        <taxon>Pseudomonadati</taxon>
        <taxon>Bacteroidota</taxon>
        <taxon>Flavobacteriia</taxon>
        <taxon>Flavobacteriales</taxon>
        <taxon>Flavobacteriaceae</taxon>
        <taxon>Spongiivirga</taxon>
    </lineage>
</organism>
<evidence type="ECO:0000259" key="2">
    <source>
        <dbReference type="Pfam" id="PF01370"/>
    </source>
</evidence>
<comment type="similarity">
    <text evidence="1">Belongs to the NAD(P)-dependent epimerase/dehydratase family. SDR39U1 subfamily.</text>
</comment>
<evidence type="ECO:0000259" key="3">
    <source>
        <dbReference type="Pfam" id="PF08338"/>
    </source>
</evidence>
<dbReference type="Gene3D" id="3.40.50.720">
    <property type="entry name" value="NAD(P)-binding Rossmann-like Domain"/>
    <property type="match status" value="1"/>
</dbReference>
<dbReference type="AlphaFoldDB" id="A0A6M0CEI9"/>
<evidence type="ECO:0000256" key="1">
    <source>
        <dbReference type="ARBA" id="ARBA00009353"/>
    </source>
</evidence>
<dbReference type="InterPro" id="IPR013549">
    <property type="entry name" value="DUF1731"/>
</dbReference>
<dbReference type="SUPFAM" id="SSF51735">
    <property type="entry name" value="NAD(P)-binding Rossmann-fold domains"/>
    <property type="match status" value="1"/>
</dbReference>
<dbReference type="PANTHER" id="PTHR11092">
    <property type="entry name" value="SUGAR NUCLEOTIDE EPIMERASE RELATED"/>
    <property type="match status" value="1"/>
</dbReference>
<sequence length="307" mass="34615">MKKMVIAGGTGFLGQILAEYYKNKYETIFILSRRKKDSNGNINYVQWDGKSKGSWFSHLENADVLINLTGKSVDCRYNEKNKTAILNSRVDATEILGHAIRICDNPPKVWLNSSTATIYRHSMDKEMDEETGEIGTGFSVSVATSWEESFFSQITPKTRKVALRTAIVLGKKGGSLKPIVNLVKAGLGGKQGSGDQYFSWLHEDDFANAIEYIISNKHLDGVFNLVAPKPATNKQLMGRIRYLLKIPFGMPLPKWLLEIGAIMIRTETELVLKSRRVIPKRLMDEGYSFKYGDLTKCMNHLLLNKKK</sequence>
<reference evidence="4 5" key="1">
    <citation type="submission" date="2020-01" db="EMBL/GenBank/DDBJ databases">
        <title>Spongiivirga citrea KCTC 32990T.</title>
        <authorList>
            <person name="Wang G."/>
        </authorList>
    </citation>
    <scope>NUCLEOTIDE SEQUENCE [LARGE SCALE GENOMIC DNA]</scope>
    <source>
        <strain evidence="4 5">KCTC 32990</strain>
    </source>
</reference>
<dbReference type="InterPro" id="IPR001509">
    <property type="entry name" value="Epimerase_deHydtase"/>
</dbReference>
<dbReference type="Pfam" id="PF01370">
    <property type="entry name" value="Epimerase"/>
    <property type="match status" value="1"/>
</dbReference>
<dbReference type="InterPro" id="IPR010099">
    <property type="entry name" value="SDR39U1"/>
</dbReference>
<evidence type="ECO:0000313" key="4">
    <source>
        <dbReference type="EMBL" id="NER16235.1"/>
    </source>
</evidence>
<feature type="domain" description="DUF1731" evidence="3">
    <location>
        <begin position="253"/>
        <end position="301"/>
    </location>
</feature>
<dbReference type="NCBIfam" id="TIGR01777">
    <property type="entry name" value="yfcH"/>
    <property type="match status" value="1"/>
</dbReference>
<dbReference type="EMBL" id="JAABOQ010000001">
    <property type="protein sequence ID" value="NER16235.1"/>
    <property type="molecule type" value="Genomic_DNA"/>
</dbReference>
<protein>
    <submittedName>
        <fullName evidence="4">TIGR01777 family protein</fullName>
    </submittedName>
</protein>
<accession>A0A6M0CEI9</accession>
<feature type="domain" description="NAD-dependent epimerase/dehydratase" evidence="2">
    <location>
        <begin position="4"/>
        <end position="217"/>
    </location>
</feature>
<comment type="caution">
    <text evidence="4">The sequence shown here is derived from an EMBL/GenBank/DDBJ whole genome shotgun (WGS) entry which is preliminary data.</text>
</comment>
<dbReference type="Pfam" id="PF08338">
    <property type="entry name" value="DUF1731"/>
    <property type="match status" value="1"/>
</dbReference>
<name>A0A6M0CEI9_9FLAO</name>
<dbReference type="RefSeq" id="WP_164029481.1">
    <property type="nucleotide sequence ID" value="NZ_JAABOQ010000001.1"/>
</dbReference>
<proteinExistence type="inferred from homology"/>
<gene>
    <name evidence="4" type="ORF">GWK10_03380</name>
</gene>